<keyword evidence="3 6" id="KW-0812">Transmembrane</keyword>
<reference evidence="7" key="1">
    <citation type="submission" date="2025-08" db="UniProtKB">
        <authorList>
            <consortium name="RefSeq"/>
        </authorList>
    </citation>
    <scope>IDENTIFICATION</scope>
</reference>
<keyword evidence="4 6" id="KW-1133">Transmembrane helix</keyword>
<evidence type="ECO:0000256" key="1">
    <source>
        <dbReference type="ARBA" id="ARBA00004141"/>
    </source>
</evidence>
<dbReference type="KEGG" id="pxu:106117726"/>
<dbReference type="GO" id="GO:0005886">
    <property type="term" value="C:plasma membrane"/>
    <property type="evidence" value="ECO:0007669"/>
    <property type="project" value="TreeGrafter"/>
</dbReference>
<feature type="transmembrane region" description="Helical" evidence="6">
    <location>
        <begin position="86"/>
        <end position="104"/>
    </location>
</feature>
<organism evidence="7">
    <name type="scientific">Papilio xuthus</name>
    <name type="common">Asian swallowtail butterfly</name>
    <dbReference type="NCBI Taxonomy" id="66420"/>
    <lineage>
        <taxon>Eukaryota</taxon>
        <taxon>Metazoa</taxon>
        <taxon>Ecdysozoa</taxon>
        <taxon>Arthropoda</taxon>
        <taxon>Hexapoda</taxon>
        <taxon>Insecta</taxon>
        <taxon>Pterygota</taxon>
        <taxon>Neoptera</taxon>
        <taxon>Endopterygota</taxon>
        <taxon>Lepidoptera</taxon>
        <taxon>Glossata</taxon>
        <taxon>Ditrysia</taxon>
        <taxon>Papilionoidea</taxon>
        <taxon>Papilionidae</taxon>
        <taxon>Papilioninae</taxon>
        <taxon>Papilio</taxon>
    </lineage>
</organism>
<comment type="subcellular location">
    <subcellularLocation>
        <location evidence="1">Membrane</location>
        <topology evidence="1">Multi-pass membrane protein</topology>
    </subcellularLocation>
</comment>
<feature type="transmembrane region" description="Helical" evidence="6">
    <location>
        <begin position="214"/>
        <end position="236"/>
    </location>
</feature>
<dbReference type="AlphaFoldDB" id="A0AAJ6Z8Z0"/>
<feature type="transmembrane region" description="Helical" evidence="6">
    <location>
        <begin position="164"/>
        <end position="185"/>
    </location>
</feature>
<evidence type="ECO:0000256" key="5">
    <source>
        <dbReference type="ARBA" id="ARBA00023136"/>
    </source>
</evidence>
<accession>A0AAJ6Z8Z0</accession>
<protein>
    <submittedName>
        <fullName evidence="7">Protein I'm not dead yet-like isoform X1</fullName>
    </submittedName>
</protein>
<evidence type="ECO:0000256" key="3">
    <source>
        <dbReference type="ARBA" id="ARBA00022692"/>
    </source>
</evidence>
<dbReference type="GO" id="GO:0015141">
    <property type="term" value="F:succinate transmembrane transporter activity"/>
    <property type="evidence" value="ECO:0007669"/>
    <property type="project" value="TreeGrafter"/>
</dbReference>
<feature type="transmembrane region" description="Helical" evidence="6">
    <location>
        <begin position="509"/>
        <end position="529"/>
    </location>
</feature>
<sequence length="577" mass="65118">MSIPHINNNSTTKIMQSNSSEPNLLLIRSKTRMLIFYKMYWKTILFLATPLLLLPLYFIGANNAYPCLYVFLVTAVYWSTDVAHPVIISLAALALSSIFSFFDIEIITSIYVTRSLLDCLGVMMINVAIEYCNVHKRIALRIILMFGCSHYRLSFILFFSTLVLSMWVSNVITCGVMIPLVRSILMELEKLGIIEVYENIDKDRRSTQIYKPTLFTSFYFLGIAYSSSIGGMATLFGSRTNQIFKTIFETTFPTAPKIEFPHFMLLNLPAALLLEILVYLWLNFYFLGMFRSYRDASLQMSMTDEETQYMNTLLSTRYQQLGKVTFHEAVVSAVIVLAAALQVTSNTLFTAYSYHESVMSHIKLSAPSMVCVVLLFIIPINLDFTKFFKKRTGNLELQTAPSKTCLNWSLVKDSVPWSVLFVIGSSNTVFEALEQSKMTQELEKFFLIFTSWSAPAAALIVIVLCKTLTEFACNSSVAHALLPHIARVCVISKVNPQYLMLSATLASSLPFHLMTGTPANAMVLAYVHIPPKVMMLAGFGPSVLAVLTVWFTVTMWSKAIWPDILLFPKWAEVNSLE</sequence>
<feature type="transmembrane region" description="Helical" evidence="6">
    <location>
        <begin position="270"/>
        <end position="290"/>
    </location>
</feature>
<comment type="similarity">
    <text evidence="2">Belongs to the SLC13A/DASS transporter (TC 2.A.47) family. NADC subfamily.</text>
</comment>
<dbReference type="RefSeq" id="XP_013167589.1">
    <property type="nucleotide sequence ID" value="XM_013312135.1"/>
</dbReference>
<evidence type="ECO:0000313" key="7">
    <source>
        <dbReference type="RefSeq" id="XP_013167589.1"/>
    </source>
</evidence>
<dbReference type="GO" id="GO:0015137">
    <property type="term" value="F:citrate transmembrane transporter activity"/>
    <property type="evidence" value="ECO:0007669"/>
    <property type="project" value="TreeGrafter"/>
</dbReference>
<dbReference type="Pfam" id="PF00939">
    <property type="entry name" value="Na_sulph_symp"/>
    <property type="match status" value="1"/>
</dbReference>
<feature type="transmembrane region" description="Helical" evidence="6">
    <location>
        <begin position="445"/>
        <end position="464"/>
    </location>
</feature>
<name>A0AAJ6Z8Z0_PAPXU</name>
<feature type="transmembrane region" description="Helical" evidence="6">
    <location>
        <begin position="39"/>
        <end position="57"/>
    </location>
</feature>
<evidence type="ECO:0000256" key="2">
    <source>
        <dbReference type="ARBA" id="ARBA00006772"/>
    </source>
</evidence>
<evidence type="ECO:0000256" key="6">
    <source>
        <dbReference type="SAM" id="Phobius"/>
    </source>
</evidence>
<feature type="transmembrane region" description="Helical" evidence="6">
    <location>
        <begin position="364"/>
        <end position="382"/>
    </location>
</feature>
<keyword evidence="5 6" id="KW-0472">Membrane</keyword>
<dbReference type="InterPro" id="IPR001898">
    <property type="entry name" value="SLC13A/DASS"/>
</dbReference>
<evidence type="ECO:0000256" key="4">
    <source>
        <dbReference type="ARBA" id="ARBA00022989"/>
    </source>
</evidence>
<feature type="transmembrane region" description="Helical" evidence="6">
    <location>
        <begin position="324"/>
        <end position="344"/>
    </location>
</feature>
<dbReference type="GeneID" id="106117726"/>
<gene>
    <name evidence="7" type="primary">LOC106117726</name>
</gene>
<dbReference type="PANTHER" id="PTHR10283">
    <property type="entry name" value="SOLUTE CARRIER FAMILY 13 MEMBER"/>
    <property type="match status" value="1"/>
</dbReference>
<dbReference type="Proteomes" id="UP000694872">
    <property type="component" value="Unplaced"/>
</dbReference>
<feature type="transmembrane region" description="Helical" evidence="6">
    <location>
        <begin position="138"/>
        <end position="158"/>
    </location>
</feature>
<proteinExistence type="inferred from homology"/>
<dbReference type="PANTHER" id="PTHR10283:SF82">
    <property type="entry name" value="SOLUTE CARRIER FAMILY 13 MEMBER 2"/>
    <property type="match status" value="1"/>
</dbReference>
<feature type="transmembrane region" description="Helical" evidence="6">
    <location>
        <begin position="536"/>
        <end position="556"/>
    </location>
</feature>